<dbReference type="Pfam" id="PF05741">
    <property type="entry name" value="zf-nanos"/>
    <property type="match status" value="1"/>
</dbReference>
<dbReference type="PROSITE" id="PS51522">
    <property type="entry name" value="ZF_NANOS"/>
    <property type="match status" value="1"/>
</dbReference>
<evidence type="ECO:0000256" key="3">
    <source>
        <dbReference type="ARBA" id="ARBA00022723"/>
    </source>
</evidence>
<protein>
    <recommendedName>
        <fullName evidence="9">Nanos-type domain-containing protein</fullName>
    </recommendedName>
</protein>
<keyword evidence="6 8" id="KW-0810">Translation regulation</keyword>
<comment type="similarity">
    <text evidence="8">Belongs to the nanos family.</text>
</comment>
<evidence type="ECO:0000313" key="10">
    <source>
        <dbReference type="EMBL" id="CAL8088454.1"/>
    </source>
</evidence>
<reference evidence="10 11" key="1">
    <citation type="submission" date="2024-08" db="EMBL/GenBank/DDBJ databases">
        <authorList>
            <person name="Cucini C."/>
            <person name="Frati F."/>
        </authorList>
    </citation>
    <scope>NUCLEOTIDE SEQUENCE [LARGE SCALE GENOMIC DNA]</scope>
</reference>
<keyword evidence="2" id="KW-0963">Cytoplasm</keyword>
<keyword evidence="7 8" id="KW-0694">RNA-binding</keyword>
<sequence>MMIASVSSSPMPIPLANMVGEMAHLLLNQQSPRFQTPQQCTNPQYFYVPLDSPTPGTFYLVNPMESHAPPVIPTNFSPNGRFYFASSASSPPPTFQGGNPCMYAGPGIAVTIFSSGSSTETLGHSYAWSGWATSFPAIDYSGQLGQYYESYQSQRHHVGNNADRYSVIYSGSCSQSSFTPNDPGSVDFGFVSSGELQRTQFNPDINGFCVTTASFNSLGREDESVTGTGVFGTVQPPHLRRSQSCVQPVKPHCKFCKRNGETRQFYETHILGNKNQIQCPILRKYVCPVCNATGEKAHTLRYCPANRDASGRMMCSGRFPKSGRTSTGIRNRYVTV</sequence>
<keyword evidence="11" id="KW-1185">Reference proteome</keyword>
<evidence type="ECO:0000259" key="9">
    <source>
        <dbReference type="PROSITE" id="PS51522"/>
    </source>
</evidence>
<organism evidence="10 11">
    <name type="scientific">Orchesella dallaii</name>
    <dbReference type="NCBI Taxonomy" id="48710"/>
    <lineage>
        <taxon>Eukaryota</taxon>
        <taxon>Metazoa</taxon>
        <taxon>Ecdysozoa</taxon>
        <taxon>Arthropoda</taxon>
        <taxon>Hexapoda</taxon>
        <taxon>Collembola</taxon>
        <taxon>Entomobryomorpha</taxon>
        <taxon>Entomobryoidea</taxon>
        <taxon>Orchesellidae</taxon>
        <taxon>Orchesellinae</taxon>
        <taxon>Orchesella</taxon>
    </lineage>
</organism>
<evidence type="ECO:0000256" key="4">
    <source>
        <dbReference type="ARBA" id="ARBA00022771"/>
    </source>
</evidence>
<evidence type="ECO:0000256" key="2">
    <source>
        <dbReference type="ARBA" id="ARBA00022490"/>
    </source>
</evidence>
<gene>
    <name evidence="10" type="ORF">ODALV1_LOCUS7060</name>
</gene>
<dbReference type="InterPro" id="IPR024161">
    <property type="entry name" value="Znf_nanos-typ"/>
</dbReference>
<dbReference type="PANTHER" id="PTHR12887">
    <property type="entry name" value="NANOS PROTEIN"/>
    <property type="match status" value="1"/>
</dbReference>
<keyword evidence="3" id="KW-0479">Metal-binding</keyword>
<dbReference type="Proteomes" id="UP001642540">
    <property type="component" value="Unassembled WGS sequence"/>
</dbReference>
<evidence type="ECO:0000313" key="11">
    <source>
        <dbReference type="Proteomes" id="UP001642540"/>
    </source>
</evidence>
<evidence type="ECO:0000256" key="6">
    <source>
        <dbReference type="ARBA" id="ARBA00022845"/>
    </source>
</evidence>
<keyword evidence="4 8" id="KW-0863">Zinc-finger</keyword>
<comment type="subcellular location">
    <subcellularLocation>
        <location evidence="1">Cytoplasm</location>
    </subcellularLocation>
</comment>
<evidence type="ECO:0000256" key="1">
    <source>
        <dbReference type="ARBA" id="ARBA00004496"/>
    </source>
</evidence>
<comment type="caution">
    <text evidence="10">The sequence shown here is derived from an EMBL/GenBank/DDBJ whole genome shotgun (WGS) entry which is preliminary data.</text>
</comment>
<dbReference type="Gene3D" id="4.10.60.30">
    <property type="entry name" value="Nanos, RNA-binding domain"/>
    <property type="match status" value="1"/>
</dbReference>
<feature type="domain" description="Nanos-type" evidence="9">
    <location>
        <begin position="252"/>
        <end position="305"/>
    </location>
</feature>
<dbReference type="InterPro" id="IPR008705">
    <property type="entry name" value="Nanos/Xcar2"/>
</dbReference>
<accession>A0ABP1Q8A3</accession>
<evidence type="ECO:0000256" key="8">
    <source>
        <dbReference type="PROSITE-ProRule" id="PRU00855"/>
    </source>
</evidence>
<name>A0ABP1Q8A3_9HEXA</name>
<dbReference type="InterPro" id="IPR038129">
    <property type="entry name" value="Nanos_sf"/>
</dbReference>
<dbReference type="EMBL" id="CAXLJM020000022">
    <property type="protein sequence ID" value="CAL8088454.1"/>
    <property type="molecule type" value="Genomic_DNA"/>
</dbReference>
<evidence type="ECO:0000256" key="7">
    <source>
        <dbReference type="ARBA" id="ARBA00022884"/>
    </source>
</evidence>
<keyword evidence="5" id="KW-0862">Zinc</keyword>
<evidence type="ECO:0000256" key="5">
    <source>
        <dbReference type="ARBA" id="ARBA00022833"/>
    </source>
</evidence>
<proteinExistence type="inferred from homology"/>